<dbReference type="PANTHER" id="PTHR11705">
    <property type="entry name" value="PROTEASE FAMILY M14 CARBOXYPEPTIDASE A,B"/>
    <property type="match status" value="1"/>
</dbReference>
<dbReference type="GO" id="GO:0008270">
    <property type="term" value="F:zinc ion binding"/>
    <property type="evidence" value="ECO:0007669"/>
    <property type="project" value="InterPro"/>
</dbReference>
<dbReference type="GO" id="GO:0004181">
    <property type="term" value="F:metallocarboxypeptidase activity"/>
    <property type="evidence" value="ECO:0007669"/>
    <property type="project" value="InterPro"/>
</dbReference>
<reference evidence="5 6" key="1">
    <citation type="submission" date="2019-06" db="EMBL/GenBank/DDBJ databases">
        <authorList>
            <person name="Livingstone P."/>
            <person name="Whitworth D."/>
        </authorList>
    </citation>
    <scope>NUCLEOTIDE SEQUENCE [LARGE SCALE GENOMIC DNA]</scope>
    <source>
        <strain evidence="5 6">AM401</strain>
    </source>
</reference>
<dbReference type="InterPro" id="IPR000834">
    <property type="entry name" value="Peptidase_M14"/>
</dbReference>
<dbReference type="OrthoDB" id="9767214at2"/>
<dbReference type="CDD" id="cd06241">
    <property type="entry name" value="M14-like"/>
    <property type="match status" value="1"/>
</dbReference>
<evidence type="ECO:0000259" key="4">
    <source>
        <dbReference type="PROSITE" id="PS52035"/>
    </source>
</evidence>
<proteinExistence type="inferred from homology"/>
<dbReference type="RefSeq" id="WP_141643812.1">
    <property type="nucleotide sequence ID" value="NZ_VIFM01000067.1"/>
</dbReference>
<gene>
    <name evidence="5" type="ORF">FJV41_18395</name>
</gene>
<dbReference type="Proteomes" id="UP000315369">
    <property type="component" value="Unassembled WGS sequence"/>
</dbReference>
<dbReference type="Pfam" id="PF00246">
    <property type="entry name" value="Peptidase_M14"/>
    <property type="match status" value="1"/>
</dbReference>
<evidence type="ECO:0000313" key="5">
    <source>
        <dbReference type="EMBL" id="TQF14486.1"/>
    </source>
</evidence>
<dbReference type="EMBL" id="VIFM01000067">
    <property type="protein sequence ID" value="TQF14486.1"/>
    <property type="molecule type" value="Genomic_DNA"/>
</dbReference>
<comment type="cofactor">
    <cofactor evidence="1">
        <name>Zn(2+)</name>
        <dbReference type="ChEBI" id="CHEBI:29105"/>
    </cofactor>
</comment>
<accession>A0A540WZP5</accession>
<dbReference type="PANTHER" id="PTHR11705:SF145">
    <property type="entry name" value="PEPTIDASE M14 CARBOXYPEPTIDASE A DOMAIN-CONTAINING PROTEIN"/>
    <property type="match status" value="1"/>
</dbReference>
<dbReference type="Gene3D" id="3.40.630.10">
    <property type="entry name" value="Zn peptidases"/>
    <property type="match status" value="1"/>
</dbReference>
<organism evidence="5 6">
    <name type="scientific">Myxococcus llanfairpwllgwyngyllgogerychwyrndrobwllllantysiliogogogochensis</name>
    <dbReference type="NCBI Taxonomy" id="2590453"/>
    <lineage>
        <taxon>Bacteria</taxon>
        <taxon>Pseudomonadati</taxon>
        <taxon>Myxococcota</taxon>
        <taxon>Myxococcia</taxon>
        <taxon>Myxococcales</taxon>
        <taxon>Cystobacterineae</taxon>
        <taxon>Myxococcaceae</taxon>
        <taxon>Myxococcus</taxon>
    </lineage>
</organism>
<protein>
    <recommendedName>
        <fullName evidence="4">Peptidase M14 domain-containing protein</fullName>
    </recommendedName>
</protein>
<feature type="active site" description="Proton donor/acceptor" evidence="3">
    <location>
        <position position="281"/>
    </location>
</feature>
<dbReference type="GO" id="GO:0005615">
    <property type="term" value="C:extracellular space"/>
    <property type="evidence" value="ECO:0007669"/>
    <property type="project" value="TreeGrafter"/>
</dbReference>
<evidence type="ECO:0000256" key="3">
    <source>
        <dbReference type="PROSITE-ProRule" id="PRU01379"/>
    </source>
</evidence>
<comment type="caution">
    <text evidence="5">The sequence shown here is derived from an EMBL/GenBank/DDBJ whole genome shotgun (WGS) entry which is preliminary data.</text>
</comment>
<sequence length="552" mass="62044">MSELLTRAEASNYAETSRHSDVLAFIDELCRRTKLARRVDFGTSGEGQPLVAMVVSDRNCFTPELARKQKKVVVLVEANIHAGEVEGKEALLALARDLTLTKLGAKLLDKLCLVLVPNFNPDGNDRISPNNRKLNLKSLEGQVNPEGGVGTRYTGEGWNLNRDSTKQEAPETRAMAKLHQTWWPELFIDCHTTDGSIHAFDLTFDTSHSNEPLFQELRDYNRAMLERVSESVSKRHGFDSFWYGNYREEDVPASGWHTYPALPRFGSHYRGLLGRLDVLLETYSYIDFPRRCAVTRAWLLELFREAARSSKAFLSVTEAQQAAIIARGKTPDLQSLVGINYGVATRDAQGALTFDYPAYAKDGDLARIQAFDEKSIAEHRFPGKKRRVYRVPHYRTFIPTQAVSTPEAYLVPAELAPRLEGQGIRFEVLPKPRHFLVDSYRIARREETFSPDVAANVPAPGEAEVPLSLKPKPVRFETVLTVSPERTKREFAQGTLYVPTAQRAGTLAVYLLEPHSDDGFCRWQFLDTMLEVGGLYPVHRVVSPAPAPKKAE</sequence>
<evidence type="ECO:0000313" key="6">
    <source>
        <dbReference type="Proteomes" id="UP000315369"/>
    </source>
</evidence>
<name>A0A540WZP5_9BACT</name>
<evidence type="ECO:0000256" key="1">
    <source>
        <dbReference type="ARBA" id="ARBA00001947"/>
    </source>
</evidence>
<comment type="similarity">
    <text evidence="2 3">Belongs to the peptidase M14 family.</text>
</comment>
<keyword evidence="6" id="KW-1185">Reference proteome</keyword>
<dbReference type="SMART" id="SM00631">
    <property type="entry name" value="Zn_pept"/>
    <property type="match status" value="1"/>
</dbReference>
<dbReference type="SUPFAM" id="SSF53187">
    <property type="entry name" value="Zn-dependent exopeptidases"/>
    <property type="match status" value="1"/>
</dbReference>
<dbReference type="AlphaFoldDB" id="A0A540WZP5"/>
<dbReference type="PROSITE" id="PS52035">
    <property type="entry name" value="PEPTIDASE_M14"/>
    <property type="match status" value="1"/>
</dbReference>
<feature type="domain" description="Peptidase M14" evidence="4">
    <location>
        <begin position="12"/>
        <end position="306"/>
    </location>
</feature>
<dbReference type="GO" id="GO:0006508">
    <property type="term" value="P:proteolysis"/>
    <property type="evidence" value="ECO:0007669"/>
    <property type="project" value="InterPro"/>
</dbReference>
<evidence type="ECO:0000256" key="2">
    <source>
        <dbReference type="ARBA" id="ARBA00005988"/>
    </source>
</evidence>